<reference evidence="1" key="1">
    <citation type="submission" date="2024-02" db="EMBL/GenBank/DDBJ databases">
        <title>Metagenome Assembled Genome of Zalaria obscura JY119.</title>
        <authorList>
            <person name="Vighnesh L."/>
            <person name="Jagadeeshwari U."/>
            <person name="Venkata Ramana C."/>
            <person name="Sasikala C."/>
        </authorList>
    </citation>
    <scope>NUCLEOTIDE SEQUENCE</scope>
    <source>
        <strain evidence="1">JY119</strain>
    </source>
</reference>
<gene>
    <name evidence="1" type="ORF">M8818_001602</name>
</gene>
<evidence type="ECO:0000313" key="1">
    <source>
        <dbReference type="EMBL" id="KAK8217349.1"/>
    </source>
</evidence>
<comment type="caution">
    <text evidence="1">The sequence shown here is derived from an EMBL/GenBank/DDBJ whole genome shotgun (WGS) entry which is preliminary data.</text>
</comment>
<accession>A0ACC3SLB3</accession>
<name>A0ACC3SLB3_9PEZI</name>
<organism evidence="1 2">
    <name type="scientific">Zalaria obscura</name>
    <dbReference type="NCBI Taxonomy" id="2024903"/>
    <lineage>
        <taxon>Eukaryota</taxon>
        <taxon>Fungi</taxon>
        <taxon>Dikarya</taxon>
        <taxon>Ascomycota</taxon>
        <taxon>Pezizomycotina</taxon>
        <taxon>Dothideomycetes</taxon>
        <taxon>Dothideomycetidae</taxon>
        <taxon>Dothideales</taxon>
        <taxon>Zalariaceae</taxon>
        <taxon>Zalaria</taxon>
    </lineage>
</organism>
<sequence>MQEIATTSYPVFPHSTAQGRIVAAETIALSHANSTLEYEAPVSYTRNLLETGRKCCETSSSDGFSYLTALPSSYARFSAILGIWVSASPQRPFCRQHYHRYLPIPTLLCSEVLVVDQVSHFFSKLLPSNPPRGYNQIPNLLIPLQSSAAFVLVSGTDLTLYTGLLSGHAEPTRVELPLADHQSPASSPCAARYASWARAPRNPSSEQDCFYLAREDGALFYVGMTKKDPTQQLNGTDAGFLPFQPGLSFACLGDLGGPDLLAIPGHLSTGGLYKGEIHSDRYSVMQLDLIEPLGNWTPIVDMVPLSGKTDRARDTLVATVGRQPHGSLTELRHGYEALVGASFGVDALRSVSHLWTLPVPSRDELLVLLSGPSESMILAFHTVTLGIGELDVEILSEEQAPGIELQSTTLAAAVFNDDRIVQITKSAVSVADSDYTSLSRLECPQNQGIIVAAIAEPHSLALVAVRRHDQTGALFNLLGLPPLTDSIEKLAQPLVLEDEPTCLAIFDTKEATFAVAGTATGTIQLLKIEPRRGLTRLHEHVIGGDNNTNNACESTVVLKGNRKSLHSDSATFLLLCGLRNGSVFVLELTCDAQDSLVLGHSCFVDLGYTTVRLIVDDNLSDEALATCESGLYSMRWIGSGSQPLSIEPVYLTERSEPSWQQGPISTCARLPNYEFLRSGGYASSLILVSGEECLIAQMDRTTRIVPRSLPVEGSPSRVMYSQQFKCLISASSETIVRSLPHGGNPGRRSIRPLITFTPGADQDWEPFAHRMQPGERIYSLLEWKYREEESQKKYAFLLVAKAVHKPEGRPKGEIAFLQPKQESSRRIVGVKSAKTERFDDPVYALANYSDVEFVACSGPWLIFFRWFPEERKWSRICKYRTNSIGVHVTAEAPLIHVTTSTDSLVTFRLQSSGPTSHGNPPSEILKPISMDTEQAYGMHHLTLTLPTPNSAPSAMDVDEPPTSRVTGIKLNLMSTKTGTLIGRPTLPSDPSAPTTSPTTQTSLPSLFSAQLPRSLTRLRLASVRPPWKPATVPGVLEDRIVGTAVDGTITGLAILDLGLWRRLRWLQTLCERCKEICPHSSRHAHGTFLGERDAAREGALPMGFSTPTSTDNSGGGLGLWGGGGGGRMGNGAYKATDMHINGDVLKRLLDQGAEDRLRQMLHAETERKDAVADWVREHVERELEAVDRVVEELRKVLDRWF</sequence>
<dbReference type="EMBL" id="JAMKPW020000006">
    <property type="protein sequence ID" value="KAK8217349.1"/>
    <property type="molecule type" value="Genomic_DNA"/>
</dbReference>
<keyword evidence="2" id="KW-1185">Reference proteome</keyword>
<evidence type="ECO:0000313" key="2">
    <source>
        <dbReference type="Proteomes" id="UP001320706"/>
    </source>
</evidence>
<proteinExistence type="predicted"/>
<dbReference type="Proteomes" id="UP001320706">
    <property type="component" value="Unassembled WGS sequence"/>
</dbReference>
<protein>
    <submittedName>
        <fullName evidence="1">Uncharacterized protein</fullName>
    </submittedName>
</protein>